<dbReference type="PROSITE" id="PS00214">
    <property type="entry name" value="FABP"/>
    <property type="match status" value="1"/>
</dbReference>
<feature type="region of interest" description="Disordered" evidence="7">
    <location>
        <begin position="897"/>
        <end position="917"/>
    </location>
</feature>
<feature type="region of interest" description="Disordered" evidence="7">
    <location>
        <begin position="1"/>
        <end position="53"/>
    </location>
</feature>
<comment type="similarity">
    <text evidence="1 6">Belongs to the calycin superfamily. Fatty-acid binding protein (FABP) family.</text>
</comment>
<evidence type="ECO:0000256" key="5">
    <source>
        <dbReference type="ARBA" id="ARBA00081149"/>
    </source>
</evidence>
<keyword evidence="6" id="KW-0813">Transport</keyword>
<feature type="region of interest" description="Disordered" evidence="7">
    <location>
        <begin position="102"/>
        <end position="136"/>
    </location>
</feature>
<dbReference type="InterPro" id="IPR012674">
    <property type="entry name" value="Calycin"/>
</dbReference>
<reference evidence="9 10" key="1">
    <citation type="submission" date="2020-02" db="EMBL/GenBank/DDBJ databases">
        <authorList>
            <person name="Ferguson B K."/>
        </authorList>
    </citation>
    <scope>NUCLEOTIDE SEQUENCE [LARGE SCALE GENOMIC DNA]</scope>
</reference>
<evidence type="ECO:0000256" key="6">
    <source>
        <dbReference type="RuleBase" id="RU003696"/>
    </source>
</evidence>
<dbReference type="Pfam" id="PF00061">
    <property type="entry name" value="Lipocalin"/>
    <property type="match status" value="1"/>
</dbReference>
<evidence type="ECO:0000256" key="2">
    <source>
        <dbReference type="ARBA" id="ARBA00023121"/>
    </source>
</evidence>
<dbReference type="EMBL" id="CADCXV010000802">
    <property type="protein sequence ID" value="CAB0035871.1"/>
    <property type="molecule type" value="Genomic_DNA"/>
</dbReference>
<proteinExistence type="inferred from homology"/>
<dbReference type="AlphaFoldDB" id="A0A6H5IHF4"/>
<keyword evidence="10" id="KW-1185">Reference proteome</keyword>
<dbReference type="PANTHER" id="PTHR11955">
    <property type="entry name" value="FATTY ACID BINDING PROTEIN"/>
    <property type="match status" value="1"/>
</dbReference>
<feature type="domain" description="Cytosolic fatty-acid binding proteins" evidence="8">
    <location>
        <begin position="400"/>
        <end position="417"/>
    </location>
</feature>
<feature type="region of interest" description="Disordered" evidence="7">
    <location>
        <begin position="256"/>
        <end position="283"/>
    </location>
</feature>
<evidence type="ECO:0000313" key="10">
    <source>
        <dbReference type="Proteomes" id="UP000479190"/>
    </source>
</evidence>
<comment type="function">
    <text evidence="3">Binds fatty acids in a 1:1 molar ratio.</text>
</comment>
<evidence type="ECO:0000256" key="7">
    <source>
        <dbReference type="SAM" id="MobiDB-lite"/>
    </source>
</evidence>
<dbReference type="Gene3D" id="2.40.128.20">
    <property type="match status" value="1"/>
</dbReference>
<feature type="compositionally biased region" description="Basic residues" evidence="7">
    <location>
        <begin position="907"/>
        <end position="917"/>
    </location>
</feature>
<evidence type="ECO:0000256" key="4">
    <source>
        <dbReference type="ARBA" id="ARBA00072951"/>
    </source>
</evidence>
<organism evidence="9 10">
    <name type="scientific">Trichogramma brassicae</name>
    <dbReference type="NCBI Taxonomy" id="86971"/>
    <lineage>
        <taxon>Eukaryota</taxon>
        <taxon>Metazoa</taxon>
        <taxon>Ecdysozoa</taxon>
        <taxon>Arthropoda</taxon>
        <taxon>Hexapoda</taxon>
        <taxon>Insecta</taxon>
        <taxon>Pterygota</taxon>
        <taxon>Neoptera</taxon>
        <taxon>Endopterygota</taxon>
        <taxon>Hymenoptera</taxon>
        <taxon>Apocrita</taxon>
        <taxon>Proctotrupomorpha</taxon>
        <taxon>Chalcidoidea</taxon>
        <taxon>Trichogrammatidae</taxon>
        <taxon>Trichogramma</taxon>
    </lineage>
</organism>
<gene>
    <name evidence="9" type="ORF">TBRA_LOCUS7754</name>
</gene>
<evidence type="ECO:0000259" key="8">
    <source>
        <dbReference type="PROSITE" id="PS00214"/>
    </source>
</evidence>
<dbReference type="PRINTS" id="PR00178">
    <property type="entry name" value="FATTYACIDBP"/>
</dbReference>
<feature type="region of interest" description="Disordered" evidence="7">
    <location>
        <begin position="352"/>
        <end position="374"/>
    </location>
</feature>
<dbReference type="InterPro" id="IPR031259">
    <property type="entry name" value="ILBP"/>
</dbReference>
<accession>A0A6H5IHF4</accession>
<feature type="region of interest" description="Disordered" evidence="7">
    <location>
        <begin position="768"/>
        <end position="790"/>
    </location>
</feature>
<dbReference type="Proteomes" id="UP000479190">
    <property type="component" value="Unassembled WGS sequence"/>
</dbReference>
<dbReference type="FunFam" id="2.40.128.20:FF:000001">
    <property type="entry name" value="Fatty acid-binding protein, adipocyte"/>
    <property type="match status" value="1"/>
</dbReference>
<feature type="compositionally biased region" description="Basic and acidic residues" evidence="7">
    <location>
        <begin position="1"/>
        <end position="11"/>
    </location>
</feature>
<name>A0A6H5IHF4_9HYME</name>
<dbReference type="InterPro" id="IPR000463">
    <property type="entry name" value="Fatty_acid-bd"/>
</dbReference>
<dbReference type="GO" id="GO:0005504">
    <property type="term" value="F:fatty acid binding"/>
    <property type="evidence" value="ECO:0007669"/>
    <property type="project" value="UniProtKB-ARBA"/>
</dbReference>
<dbReference type="OrthoDB" id="354351at2759"/>
<protein>
    <recommendedName>
        <fullName evidence="4">Fatty acid-binding protein, muscle</fullName>
    </recommendedName>
    <alternativeName>
        <fullName evidence="5">M-FABP</fullName>
    </alternativeName>
</protein>
<feature type="compositionally biased region" description="Low complexity" evidence="7">
    <location>
        <begin position="262"/>
        <end position="277"/>
    </location>
</feature>
<dbReference type="CDD" id="cd19852">
    <property type="entry name" value="FABP_pancrustacea"/>
    <property type="match status" value="1"/>
</dbReference>
<feature type="compositionally biased region" description="Low complexity" evidence="7">
    <location>
        <begin position="768"/>
        <end position="780"/>
    </location>
</feature>
<evidence type="ECO:0000256" key="1">
    <source>
        <dbReference type="ARBA" id="ARBA00008390"/>
    </source>
</evidence>
<evidence type="ECO:0000313" key="9">
    <source>
        <dbReference type="EMBL" id="CAB0035871.1"/>
    </source>
</evidence>
<dbReference type="InterPro" id="IPR000566">
    <property type="entry name" value="Lipocln_cytosolic_FA-bd_dom"/>
</dbReference>
<dbReference type="SUPFAM" id="SSF50814">
    <property type="entry name" value="Lipocalins"/>
    <property type="match status" value="1"/>
</dbReference>
<keyword evidence="2" id="KW-0446">Lipid-binding</keyword>
<sequence length="917" mass="105840">MERNTNEEQRRSFAAVVRGATGRTAPSVRPAMDERAGASSSERNASEEARASQEAVAELNEYVRLMELGVPARLRPEPEGRAVVEVSGELIPVFARPSMHASEDAMDWEESVQPGNYSWQRPRGNNERTPTEEELPVSVDRPAALARASVLHRRARDVARTEEESRCWRRRHGQCWSSWWRPVNRWKNGTARHSRRFFVARLKRKFCCWRRGRRRLRFVAQVRRRRKAHGCRPHLWHPFKNHLRCRCLHQFSREPTDEQARRSQQPSPGQQPANQSQERSLRHGEDNLRDACTRWWLLLLLLLNSARMREIKLSFVEVLARSSTVSCVRPFARHVKVYRVVRGGSRHYYGASGEQLDEPAGIAPPSPQSQNRRHGSRFVSHFHITKFNNNPHTMPEFLGKRYKLSTSENFDELMKALGVGLIVRKMGAAVSPVVEVTENNGEYTMKTQSTFKNQEIKFKLGEEFDEETPDGRKVKSVITLDGNKMTHVQKGDKETLIEREFTPTEMKAKGRTVHADAEDSYGKVFDQDPLLAIMIPKLLAQFHAENDNQIIKDSWTHSRVLTKKCKRDLVYRMILYRQNEDLAKKMLLKFEECKKSMPYDDVINCYDQWSQVFEHPQFSATLTERKCRHEQKKTLAHTKPSEARRTLREMSSKIAQARRLIILRTPRVSSSVLYTYKRPEKHSGSGDSLPLPLPRLHTCMCAAADTYTPTRSNVEPRHSMCSSEQFLRDREFLLRAAETYNTHVCLYAIVCSCCCCFGEAHEARASRYSQPRVSSRSSSSGAAPLLRPPERDVQLARTTTALQRPQIARLYRFYYYILGGLDQSWSRDRRGPPPKWVSLLELTHHTMRIPRNTPSNDLVKSSFFLSSSRRNSSRFSLSSLLQYNSKKITQGRIVATGTDRRVAQRTQTKKARPKKNT</sequence>
<evidence type="ECO:0000256" key="3">
    <source>
        <dbReference type="ARBA" id="ARBA00057009"/>
    </source>
</evidence>